<protein>
    <recommendedName>
        <fullName evidence="7">LysM domain-containing protein</fullName>
    </recommendedName>
</protein>
<keyword evidence="6" id="KW-1185">Reference proteome</keyword>
<name>A0A6A6GSF7_VIRVR</name>
<dbReference type="Gene3D" id="3.10.350.10">
    <property type="entry name" value="LysM domain"/>
    <property type="match status" value="1"/>
</dbReference>
<feature type="region of interest" description="Disordered" evidence="2">
    <location>
        <begin position="64"/>
        <end position="104"/>
    </location>
</feature>
<dbReference type="PANTHER" id="PTHR20932:SF31">
    <property type="entry name" value="RING-TYPE DOMAIN-CONTAINING PROTEIN"/>
    <property type="match status" value="1"/>
</dbReference>
<dbReference type="AlphaFoldDB" id="A0A6A6GSF7"/>
<dbReference type="PROSITE" id="PS50089">
    <property type="entry name" value="ZF_RING_2"/>
    <property type="match status" value="1"/>
</dbReference>
<dbReference type="PANTHER" id="PTHR20932">
    <property type="entry name" value="LYSM AND PUTATIVE PEPTIDOGLYCAN-BINDING DOMAIN-CONTAINING PROTEIN"/>
    <property type="match status" value="1"/>
</dbReference>
<dbReference type="SUPFAM" id="SSF54106">
    <property type="entry name" value="LysM domain"/>
    <property type="match status" value="1"/>
</dbReference>
<dbReference type="PROSITE" id="PS51782">
    <property type="entry name" value="LYSM"/>
    <property type="match status" value="1"/>
</dbReference>
<feature type="domain" description="RING-type" evidence="3">
    <location>
        <begin position="6"/>
        <end position="55"/>
    </location>
</feature>
<feature type="compositionally biased region" description="Pro residues" evidence="2">
    <location>
        <begin position="72"/>
        <end position="82"/>
    </location>
</feature>
<dbReference type="InterPro" id="IPR045030">
    <property type="entry name" value="LYSM1-4"/>
</dbReference>
<dbReference type="EMBL" id="ML991898">
    <property type="protein sequence ID" value="KAF2228702.1"/>
    <property type="molecule type" value="Genomic_DNA"/>
</dbReference>
<evidence type="ECO:0000259" key="3">
    <source>
        <dbReference type="PROSITE" id="PS50089"/>
    </source>
</evidence>
<evidence type="ECO:0000256" key="1">
    <source>
        <dbReference type="PROSITE-ProRule" id="PRU00175"/>
    </source>
</evidence>
<evidence type="ECO:0000313" key="5">
    <source>
        <dbReference type="EMBL" id="KAF2228702.1"/>
    </source>
</evidence>
<dbReference type="InterPro" id="IPR036779">
    <property type="entry name" value="LysM_dom_sf"/>
</dbReference>
<dbReference type="CDD" id="cd00118">
    <property type="entry name" value="LysM"/>
    <property type="match status" value="1"/>
</dbReference>
<dbReference type="InterPro" id="IPR018392">
    <property type="entry name" value="LysM"/>
</dbReference>
<keyword evidence="1" id="KW-0479">Metal-binding</keyword>
<feature type="domain" description="LysM" evidence="4">
    <location>
        <begin position="127"/>
        <end position="171"/>
    </location>
</feature>
<proteinExistence type="predicted"/>
<dbReference type="InterPro" id="IPR001841">
    <property type="entry name" value="Znf_RING"/>
</dbReference>
<keyword evidence="1" id="KW-0863">Zinc-finger</keyword>
<dbReference type="OrthoDB" id="2107166at2759"/>
<evidence type="ECO:0000313" key="6">
    <source>
        <dbReference type="Proteomes" id="UP000800092"/>
    </source>
</evidence>
<organism evidence="5 6">
    <name type="scientific">Viridothelium virens</name>
    <name type="common">Speckled blister lichen</name>
    <name type="synonym">Trypethelium virens</name>
    <dbReference type="NCBI Taxonomy" id="1048519"/>
    <lineage>
        <taxon>Eukaryota</taxon>
        <taxon>Fungi</taxon>
        <taxon>Dikarya</taxon>
        <taxon>Ascomycota</taxon>
        <taxon>Pezizomycotina</taxon>
        <taxon>Dothideomycetes</taxon>
        <taxon>Dothideomycetes incertae sedis</taxon>
        <taxon>Trypetheliales</taxon>
        <taxon>Trypetheliaceae</taxon>
        <taxon>Viridothelium</taxon>
    </lineage>
</organism>
<evidence type="ECO:0000259" key="4">
    <source>
        <dbReference type="PROSITE" id="PS51782"/>
    </source>
</evidence>
<keyword evidence="1" id="KW-0862">Zinc</keyword>
<evidence type="ECO:0008006" key="7">
    <source>
        <dbReference type="Google" id="ProtNLM"/>
    </source>
</evidence>
<dbReference type="Pfam" id="PF01476">
    <property type="entry name" value="LysM"/>
    <property type="match status" value="1"/>
</dbReference>
<gene>
    <name evidence="5" type="ORF">EV356DRAFT_522092</name>
</gene>
<reference evidence="5" key="1">
    <citation type="journal article" date="2020" name="Stud. Mycol.">
        <title>101 Dothideomycetes genomes: a test case for predicting lifestyles and emergence of pathogens.</title>
        <authorList>
            <person name="Haridas S."/>
            <person name="Albert R."/>
            <person name="Binder M."/>
            <person name="Bloem J."/>
            <person name="Labutti K."/>
            <person name="Salamov A."/>
            <person name="Andreopoulos B."/>
            <person name="Baker S."/>
            <person name="Barry K."/>
            <person name="Bills G."/>
            <person name="Bluhm B."/>
            <person name="Cannon C."/>
            <person name="Castanera R."/>
            <person name="Culley D."/>
            <person name="Daum C."/>
            <person name="Ezra D."/>
            <person name="Gonzalez J."/>
            <person name="Henrissat B."/>
            <person name="Kuo A."/>
            <person name="Liang C."/>
            <person name="Lipzen A."/>
            <person name="Lutzoni F."/>
            <person name="Magnuson J."/>
            <person name="Mondo S."/>
            <person name="Nolan M."/>
            <person name="Ohm R."/>
            <person name="Pangilinan J."/>
            <person name="Park H.-J."/>
            <person name="Ramirez L."/>
            <person name="Alfaro M."/>
            <person name="Sun H."/>
            <person name="Tritt A."/>
            <person name="Yoshinaga Y."/>
            <person name="Zwiers L.-H."/>
            <person name="Turgeon B."/>
            <person name="Goodwin S."/>
            <person name="Spatafora J."/>
            <person name="Crous P."/>
            <person name="Grigoriev I."/>
        </authorList>
    </citation>
    <scope>NUCLEOTIDE SEQUENCE</scope>
    <source>
        <strain evidence="5">Tuck. ex Michener</strain>
    </source>
</reference>
<accession>A0A6A6GSF7</accession>
<sequence length="270" mass="29548">MSAEACCTCASLLSSATDSEKPLTASRRVSCCGRAICTKCIASNPRFSTYCPYCQVSSTPSSIPQGLRDPPAYSPPASPPTPHFDTPPASDTDSEVPPPAYSAYSSTGTQAFDLPKDAKSPVPTPDVLHFLHPDDTISSIALRYRVPLQILRTHNSLFSDSLLQARRTILIPGAYYHGPSLSARPVEGEEEEARKGKVRRFMVTCKVAEYDIALLYLKQTDYDLDEAVMRFQEDEQWEKEHPLDGSSTGAAGRAGVKFGEPARRVGIRRF</sequence>
<dbReference type="GO" id="GO:0008270">
    <property type="term" value="F:zinc ion binding"/>
    <property type="evidence" value="ECO:0007669"/>
    <property type="project" value="UniProtKB-KW"/>
</dbReference>
<evidence type="ECO:0000256" key="2">
    <source>
        <dbReference type="SAM" id="MobiDB-lite"/>
    </source>
</evidence>
<dbReference type="Proteomes" id="UP000800092">
    <property type="component" value="Unassembled WGS sequence"/>
</dbReference>